<dbReference type="GO" id="GO:0005634">
    <property type="term" value="C:nucleus"/>
    <property type="evidence" value="ECO:0007669"/>
    <property type="project" value="UniProtKB-SubCell"/>
</dbReference>
<name>A0A0C3ELZ3_9AGAM</name>
<accession>A0A0C3ELZ3</accession>
<keyword evidence="2" id="KW-0539">Nucleus</keyword>
<sequence length="101" mass="11483">MFPQSASTTPSARQKSKAYTSGIAAGVEDEKYHAKYKELKRKVKEIELDNDKLKFKVLMAKKSIQRMKIERAYAYSDSILFSSDVFAQCPLRASLCRAPFP</sequence>
<dbReference type="InParanoid" id="A0A0C3ELZ3"/>
<evidence type="ECO:0000313" key="7">
    <source>
        <dbReference type="Proteomes" id="UP000053989"/>
    </source>
</evidence>
<feature type="domain" description="INO80 complex subunit F" evidence="5">
    <location>
        <begin position="32"/>
        <end position="72"/>
    </location>
</feature>
<dbReference type="Pfam" id="PF24245">
    <property type="entry name" value="INO80F"/>
    <property type="match status" value="1"/>
</dbReference>
<organism evidence="6 7">
    <name type="scientific">Scleroderma citrinum Foug A</name>
    <dbReference type="NCBI Taxonomy" id="1036808"/>
    <lineage>
        <taxon>Eukaryota</taxon>
        <taxon>Fungi</taxon>
        <taxon>Dikarya</taxon>
        <taxon>Basidiomycota</taxon>
        <taxon>Agaricomycotina</taxon>
        <taxon>Agaricomycetes</taxon>
        <taxon>Agaricomycetidae</taxon>
        <taxon>Boletales</taxon>
        <taxon>Sclerodermatineae</taxon>
        <taxon>Sclerodermataceae</taxon>
        <taxon>Scleroderma</taxon>
    </lineage>
</organism>
<gene>
    <name evidence="6" type="ORF">SCLCIDRAFT_105262</name>
</gene>
<proteinExistence type="predicted"/>
<dbReference type="OrthoDB" id="10070927at2759"/>
<evidence type="ECO:0000259" key="5">
    <source>
        <dbReference type="Pfam" id="PF24245"/>
    </source>
</evidence>
<reference evidence="6 7" key="1">
    <citation type="submission" date="2014-04" db="EMBL/GenBank/DDBJ databases">
        <authorList>
            <consortium name="DOE Joint Genome Institute"/>
            <person name="Kuo A."/>
            <person name="Kohler A."/>
            <person name="Nagy L.G."/>
            <person name="Floudas D."/>
            <person name="Copeland A."/>
            <person name="Barry K.W."/>
            <person name="Cichocki N."/>
            <person name="Veneault-Fourrey C."/>
            <person name="LaButti K."/>
            <person name="Lindquist E.A."/>
            <person name="Lipzen A."/>
            <person name="Lundell T."/>
            <person name="Morin E."/>
            <person name="Murat C."/>
            <person name="Sun H."/>
            <person name="Tunlid A."/>
            <person name="Henrissat B."/>
            <person name="Grigoriev I.V."/>
            <person name="Hibbett D.S."/>
            <person name="Martin F."/>
            <person name="Nordberg H.P."/>
            <person name="Cantor M.N."/>
            <person name="Hua S.X."/>
        </authorList>
    </citation>
    <scope>NUCLEOTIDE SEQUENCE [LARGE SCALE GENOMIC DNA]</scope>
    <source>
        <strain evidence="6 7">Foug A</strain>
    </source>
</reference>
<dbReference type="HOGENOM" id="CLU_180245_0_0_1"/>
<protein>
    <recommendedName>
        <fullName evidence="5">INO80 complex subunit F domain-containing protein</fullName>
    </recommendedName>
</protein>
<dbReference type="STRING" id="1036808.A0A0C3ELZ3"/>
<evidence type="ECO:0000256" key="2">
    <source>
        <dbReference type="ARBA" id="ARBA00023242"/>
    </source>
</evidence>
<evidence type="ECO:0000256" key="3">
    <source>
        <dbReference type="SAM" id="Coils"/>
    </source>
</evidence>
<evidence type="ECO:0000256" key="1">
    <source>
        <dbReference type="ARBA" id="ARBA00004123"/>
    </source>
</evidence>
<comment type="subcellular location">
    <subcellularLocation>
        <location evidence="1">Nucleus</location>
    </subcellularLocation>
</comment>
<evidence type="ECO:0000313" key="6">
    <source>
        <dbReference type="EMBL" id="KIM68936.1"/>
    </source>
</evidence>
<reference evidence="7" key="2">
    <citation type="submission" date="2015-01" db="EMBL/GenBank/DDBJ databases">
        <title>Evolutionary Origins and Diversification of the Mycorrhizal Mutualists.</title>
        <authorList>
            <consortium name="DOE Joint Genome Institute"/>
            <consortium name="Mycorrhizal Genomics Consortium"/>
            <person name="Kohler A."/>
            <person name="Kuo A."/>
            <person name="Nagy L.G."/>
            <person name="Floudas D."/>
            <person name="Copeland A."/>
            <person name="Barry K.W."/>
            <person name="Cichocki N."/>
            <person name="Veneault-Fourrey C."/>
            <person name="LaButti K."/>
            <person name="Lindquist E.A."/>
            <person name="Lipzen A."/>
            <person name="Lundell T."/>
            <person name="Morin E."/>
            <person name="Murat C."/>
            <person name="Riley R."/>
            <person name="Ohm R."/>
            <person name="Sun H."/>
            <person name="Tunlid A."/>
            <person name="Henrissat B."/>
            <person name="Grigoriev I.V."/>
            <person name="Hibbett D.S."/>
            <person name="Martin F."/>
        </authorList>
    </citation>
    <scope>NUCLEOTIDE SEQUENCE [LARGE SCALE GENOMIC DNA]</scope>
    <source>
        <strain evidence="7">Foug A</strain>
    </source>
</reference>
<dbReference type="AlphaFoldDB" id="A0A0C3ELZ3"/>
<dbReference type="EMBL" id="KN822008">
    <property type="protein sequence ID" value="KIM68936.1"/>
    <property type="molecule type" value="Genomic_DNA"/>
</dbReference>
<dbReference type="InterPro" id="IPR056513">
    <property type="entry name" value="INO80F"/>
</dbReference>
<feature type="coiled-coil region" evidence="3">
    <location>
        <begin position="29"/>
        <end position="56"/>
    </location>
</feature>
<evidence type="ECO:0000256" key="4">
    <source>
        <dbReference type="SAM" id="MobiDB-lite"/>
    </source>
</evidence>
<keyword evidence="7" id="KW-1185">Reference proteome</keyword>
<feature type="region of interest" description="Disordered" evidence="4">
    <location>
        <begin position="1"/>
        <end position="20"/>
    </location>
</feature>
<feature type="compositionally biased region" description="Polar residues" evidence="4">
    <location>
        <begin position="1"/>
        <end position="19"/>
    </location>
</feature>
<keyword evidence="3" id="KW-0175">Coiled coil</keyword>
<dbReference type="Proteomes" id="UP000053989">
    <property type="component" value="Unassembled WGS sequence"/>
</dbReference>